<organism evidence="13 14">
    <name type="scientific">Phocaeicola coprophilus DSM 18228 = JCM 13818</name>
    <dbReference type="NCBI Taxonomy" id="547042"/>
    <lineage>
        <taxon>Bacteria</taxon>
        <taxon>Pseudomonadati</taxon>
        <taxon>Bacteroidota</taxon>
        <taxon>Bacteroidia</taxon>
        <taxon>Bacteroidales</taxon>
        <taxon>Bacteroidaceae</taxon>
        <taxon>Phocaeicola</taxon>
    </lineage>
</organism>
<feature type="signal peptide" evidence="10">
    <location>
        <begin position="1"/>
        <end position="33"/>
    </location>
</feature>
<sequence length="1065" mass="118864">LINTKLRSMTKEQLKSVSALLFLSGISTGFIQAAPHVDAMGVQSVQQNNACTGIVVDQNGETIIGASVVVKGTTNGTITGLDGDFSISNVKKGDIISISYVGYAAQEIVWDGKPLKITLKEDTEVLDEVVVVGYATVKKANLTGAVSAVDDKVLADRPIVNLGQGLQGTIPNLNITTSGKPGAGSSFNVRGETSINGGSPLVLVDGVQMDPNLINPQDVASVSVLKDAASASIYGARAAYGVILITTKSGRKNVPTQISFDASVSFNSPTTRPSYMNSMQYANWMNAAGQNTNGRDIFSQDEMDHIKAYYEDPANNSPVFVTNDPNSWQYSNCQAGKYAYCGNTDWMKEMYKKSYPVQKYNININGGSEKATYYTSVGYTDQGSLLRYGNENYRKFNMVNNINYDINDWLHVSMKTSFIRTELNGIPQDNAHGETWIGNDTQPLMPIKHPDGNWSGQGNYTNFAAVLEEGGSRKTTNNDFWNTMALKLTPVKGMTINMDYTFNYYAQHIKNHLRSFNEYGIDGKFLQTFQWTNPNYIYEHQQNDTYNAFNLFGDYEKTLGKHYFKVMLGFNQETKHTRAFYAQRNSLISNDLPSMDAATGEKYVGNSDDSWATRSGFFRVNYTFADRYLLEVNGRYDLSSKFPKSDRSVFSPSFSLGWKLSEEKWFKEPTNSFFDDLKIRASYGSLANQALDNGWYAYLSNYSTGTMSYLMGGQQNQYVLPGGLVSNIVTWEKVTQWDLGLDFAILRSRLRGTFDYYQRTTTGMLGPGQLLPNILGATEPQENAADMRTSGWELALTWNDQLSNGLHYTVGFNLSDTQAKITKYDNPTKSLSSSYYEGQTIGEIWGYESTLFQSQEEIDNAPDQSKVDGAISKVPGDIRFMDINGDGVVDYGENTVDNPGDMKIIGNNRARYRYGFNVSADWKGFDLGIFFQGVGKRDIMLPNTFRWQYGSQWQVPVAASNDYWSETNTDAWLPVARFNGGTALGQNQTRYLLNAAYLRLKSLSFGYTLPVSLTKQWGIQKCRLYFTGENLLTFKHTPEGFDPELDDPYQYPQQRSLSIGVNVVF</sequence>
<dbReference type="EMBL" id="ACBW01000178">
    <property type="protein sequence ID" value="EEF77299.1"/>
    <property type="molecule type" value="Genomic_DNA"/>
</dbReference>
<dbReference type="SUPFAM" id="SSF56935">
    <property type="entry name" value="Porins"/>
    <property type="match status" value="1"/>
</dbReference>
<dbReference type="NCBIfam" id="TIGR04057">
    <property type="entry name" value="SusC_RagA_signa"/>
    <property type="match status" value="1"/>
</dbReference>
<keyword evidence="2 8" id="KW-0813">Transport</keyword>
<feature type="domain" description="TonB-dependent receptor plug" evidence="12">
    <location>
        <begin position="139"/>
        <end position="242"/>
    </location>
</feature>
<keyword evidence="5 9" id="KW-0798">TonB box</keyword>
<dbReference type="STRING" id="547042.BACCOPRO_02818"/>
<dbReference type="InterPro" id="IPR012910">
    <property type="entry name" value="Plug_dom"/>
</dbReference>
<name>S0FAB6_9BACT</name>
<evidence type="ECO:0000313" key="13">
    <source>
        <dbReference type="EMBL" id="EEF77299.1"/>
    </source>
</evidence>
<keyword evidence="7 8" id="KW-0998">Cell outer membrane</keyword>
<keyword evidence="14" id="KW-1185">Reference proteome</keyword>
<evidence type="ECO:0000256" key="4">
    <source>
        <dbReference type="ARBA" id="ARBA00022692"/>
    </source>
</evidence>
<dbReference type="InterPro" id="IPR008969">
    <property type="entry name" value="CarboxyPept-like_regulatory"/>
</dbReference>
<keyword evidence="6 8" id="KW-0472">Membrane</keyword>
<comment type="caution">
    <text evidence="13">The sequence shown here is derived from an EMBL/GenBank/DDBJ whole genome shotgun (WGS) entry which is preliminary data.</text>
</comment>
<evidence type="ECO:0000256" key="9">
    <source>
        <dbReference type="RuleBase" id="RU003357"/>
    </source>
</evidence>
<comment type="similarity">
    <text evidence="8 9">Belongs to the TonB-dependent receptor family.</text>
</comment>
<dbReference type="Proteomes" id="UP000014073">
    <property type="component" value="Unassembled WGS sequence"/>
</dbReference>
<keyword evidence="10" id="KW-0732">Signal</keyword>
<evidence type="ECO:0000256" key="1">
    <source>
        <dbReference type="ARBA" id="ARBA00004571"/>
    </source>
</evidence>
<evidence type="ECO:0000256" key="5">
    <source>
        <dbReference type="ARBA" id="ARBA00023077"/>
    </source>
</evidence>
<dbReference type="InterPro" id="IPR039426">
    <property type="entry name" value="TonB-dep_rcpt-like"/>
</dbReference>
<evidence type="ECO:0000259" key="11">
    <source>
        <dbReference type="Pfam" id="PF00593"/>
    </source>
</evidence>
<protein>
    <submittedName>
        <fullName evidence="13">TonB-linked outer membrane protein, SusC/RagA family</fullName>
    </submittedName>
</protein>
<evidence type="ECO:0000256" key="6">
    <source>
        <dbReference type="ARBA" id="ARBA00023136"/>
    </source>
</evidence>
<dbReference type="InterPro" id="IPR023997">
    <property type="entry name" value="TonB-dep_OMP_SusC/RagA_CS"/>
</dbReference>
<evidence type="ECO:0000256" key="7">
    <source>
        <dbReference type="ARBA" id="ARBA00023237"/>
    </source>
</evidence>
<accession>S0FAB6</accession>
<dbReference type="GO" id="GO:0009279">
    <property type="term" value="C:cell outer membrane"/>
    <property type="evidence" value="ECO:0007669"/>
    <property type="project" value="UniProtKB-SubCell"/>
</dbReference>
<dbReference type="Pfam" id="PF13715">
    <property type="entry name" value="CarbopepD_reg_2"/>
    <property type="match status" value="1"/>
</dbReference>
<evidence type="ECO:0000259" key="12">
    <source>
        <dbReference type="Pfam" id="PF07715"/>
    </source>
</evidence>
<dbReference type="InterPro" id="IPR000531">
    <property type="entry name" value="Beta-barrel_TonB"/>
</dbReference>
<dbReference type="InterPro" id="IPR023996">
    <property type="entry name" value="TonB-dep_OMP_SusC/RagA"/>
</dbReference>
<dbReference type="Pfam" id="PF00593">
    <property type="entry name" value="TonB_dep_Rec_b-barrel"/>
    <property type="match status" value="1"/>
</dbReference>
<dbReference type="Gene3D" id="2.40.170.20">
    <property type="entry name" value="TonB-dependent receptor, beta-barrel domain"/>
    <property type="match status" value="1"/>
</dbReference>
<evidence type="ECO:0000256" key="2">
    <source>
        <dbReference type="ARBA" id="ARBA00022448"/>
    </source>
</evidence>
<evidence type="ECO:0000256" key="3">
    <source>
        <dbReference type="ARBA" id="ARBA00022452"/>
    </source>
</evidence>
<evidence type="ECO:0000313" key="14">
    <source>
        <dbReference type="Proteomes" id="UP000014073"/>
    </source>
</evidence>
<dbReference type="Pfam" id="PF07715">
    <property type="entry name" value="Plug"/>
    <property type="match status" value="1"/>
</dbReference>
<dbReference type="SUPFAM" id="SSF49464">
    <property type="entry name" value="Carboxypeptidase regulatory domain-like"/>
    <property type="match status" value="1"/>
</dbReference>
<comment type="subcellular location">
    <subcellularLocation>
        <location evidence="1 8">Cell outer membrane</location>
        <topology evidence="1 8">Multi-pass membrane protein</topology>
    </subcellularLocation>
</comment>
<dbReference type="HOGENOM" id="CLU_288475_0_0_10"/>
<dbReference type="NCBIfam" id="TIGR04056">
    <property type="entry name" value="OMP_RagA_SusC"/>
    <property type="match status" value="1"/>
</dbReference>
<dbReference type="PROSITE" id="PS52016">
    <property type="entry name" value="TONB_DEPENDENT_REC_3"/>
    <property type="match status" value="1"/>
</dbReference>
<keyword evidence="3 8" id="KW-1134">Transmembrane beta strand</keyword>
<reference evidence="13 14" key="1">
    <citation type="submission" date="2008-12" db="EMBL/GenBank/DDBJ databases">
        <authorList>
            <person name="Fulton L."/>
            <person name="Clifton S."/>
            <person name="Fulton B."/>
            <person name="Xu J."/>
            <person name="Minx P."/>
            <person name="Pepin K.H."/>
            <person name="Johnson M."/>
            <person name="Bhonagiri V."/>
            <person name="Nash W.E."/>
            <person name="Mardis E.R."/>
            <person name="Wilson R.K."/>
        </authorList>
    </citation>
    <scope>NUCLEOTIDE SEQUENCE [LARGE SCALE GENOMIC DNA]</scope>
    <source>
        <strain evidence="13 14">DSM 18228</strain>
    </source>
</reference>
<keyword evidence="4 8" id="KW-0812">Transmembrane</keyword>
<dbReference type="eggNOG" id="COG1629">
    <property type="taxonomic scope" value="Bacteria"/>
</dbReference>
<dbReference type="AlphaFoldDB" id="S0FAB6"/>
<evidence type="ECO:0000256" key="8">
    <source>
        <dbReference type="PROSITE-ProRule" id="PRU01360"/>
    </source>
</evidence>
<feature type="domain" description="TonB-dependent receptor-like beta-barrel" evidence="11">
    <location>
        <begin position="453"/>
        <end position="1031"/>
    </location>
</feature>
<proteinExistence type="inferred from homology"/>
<dbReference type="Gene3D" id="2.60.40.1120">
    <property type="entry name" value="Carboxypeptidase-like, regulatory domain"/>
    <property type="match status" value="1"/>
</dbReference>
<dbReference type="InterPro" id="IPR036942">
    <property type="entry name" value="Beta-barrel_TonB_sf"/>
</dbReference>
<feature type="chain" id="PRO_5004486658" evidence="10">
    <location>
        <begin position="34"/>
        <end position="1065"/>
    </location>
</feature>
<dbReference type="Gene3D" id="2.170.130.10">
    <property type="entry name" value="TonB-dependent receptor, plug domain"/>
    <property type="match status" value="1"/>
</dbReference>
<gene>
    <name evidence="13" type="ORF">BACCOPRO_02818</name>
</gene>
<dbReference type="InterPro" id="IPR037066">
    <property type="entry name" value="Plug_dom_sf"/>
</dbReference>
<evidence type="ECO:0000256" key="10">
    <source>
        <dbReference type="SAM" id="SignalP"/>
    </source>
</evidence>
<feature type="non-terminal residue" evidence="13">
    <location>
        <position position="1"/>
    </location>
</feature>